<comment type="caution">
    <text evidence="2">The sequence shown here is derived from an EMBL/GenBank/DDBJ whole genome shotgun (WGS) entry which is preliminary data.</text>
</comment>
<keyword evidence="1" id="KW-0472">Membrane</keyword>
<evidence type="ECO:0000313" key="3">
    <source>
        <dbReference type="Proteomes" id="UP000548978"/>
    </source>
</evidence>
<evidence type="ECO:0000256" key="1">
    <source>
        <dbReference type="SAM" id="Phobius"/>
    </source>
</evidence>
<evidence type="ECO:0000313" key="2">
    <source>
        <dbReference type="EMBL" id="MBB5660255.1"/>
    </source>
</evidence>
<gene>
    <name evidence="2" type="ORF">FHS65_000995</name>
</gene>
<dbReference type="RefSeq" id="WP_260155209.1">
    <property type="nucleotide sequence ID" value="NZ_JACIJB010000002.1"/>
</dbReference>
<dbReference type="Proteomes" id="UP000548978">
    <property type="component" value="Unassembled WGS sequence"/>
</dbReference>
<accession>A0A7W9A352</accession>
<proteinExistence type="predicted"/>
<keyword evidence="3" id="KW-1185">Reference proteome</keyword>
<dbReference type="EMBL" id="JACIJB010000002">
    <property type="protein sequence ID" value="MBB5660255.1"/>
    <property type="molecule type" value="Genomic_DNA"/>
</dbReference>
<protein>
    <submittedName>
        <fullName evidence="2">Uncharacterized protein</fullName>
    </submittedName>
</protein>
<reference evidence="2 3" key="1">
    <citation type="submission" date="2020-08" db="EMBL/GenBank/DDBJ databases">
        <title>Genomic Encyclopedia of Type Strains, Phase IV (KMG-IV): sequencing the most valuable type-strain genomes for metagenomic binning, comparative biology and taxonomic classification.</title>
        <authorList>
            <person name="Goeker M."/>
        </authorList>
    </citation>
    <scope>NUCLEOTIDE SEQUENCE [LARGE SCALE GENOMIC DNA]</scope>
    <source>
        <strain evidence="2 3">DSM 24448</strain>
    </source>
</reference>
<dbReference type="AlphaFoldDB" id="A0A7W9A352"/>
<organism evidence="2 3">
    <name type="scientific">Brevundimonas halotolerans</name>
    <dbReference type="NCBI Taxonomy" id="69670"/>
    <lineage>
        <taxon>Bacteria</taxon>
        <taxon>Pseudomonadati</taxon>
        <taxon>Pseudomonadota</taxon>
        <taxon>Alphaproteobacteria</taxon>
        <taxon>Caulobacterales</taxon>
        <taxon>Caulobacteraceae</taxon>
        <taxon>Brevundimonas</taxon>
    </lineage>
</organism>
<name>A0A7W9A352_9CAUL</name>
<keyword evidence="1" id="KW-1133">Transmembrane helix</keyword>
<feature type="transmembrane region" description="Helical" evidence="1">
    <location>
        <begin position="6"/>
        <end position="26"/>
    </location>
</feature>
<sequence>MKPAPFHKVAGTFLLMVYWVIGVWVMQGRLKALRHKLEAAPE</sequence>
<keyword evidence="1" id="KW-0812">Transmembrane</keyword>